<dbReference type="InterPro" id="IPR050987">
    <property type="entry name" value="AtrR-like"/>
</dbReference>
<keyword evidence="1" id="KW-0539">Nucleus</keyword>
<feature type="compositionally biased region" description="Basic and acidic residues" evidence="2">
    <location>
        <begin position="76"/>
        <end position="85"/>
    </location>
</feature>
<dbReference type="AlphaFoldDB" id="A0A317VI62"/>
<feature type="region of interest" description="Disordered" evidence="2">
    <location>
        <begin position="34"/>
        <end position="91"/>
    </location>
</feature>
<protein>
    <recommendedName>
        <fullName evidence="5">Transcription factor domain-containing protein</fullName>
    </recommendedName>
</protein>
<dbReference type="Proteomes" id="UP000246171">
    <property type="component" value="Unassembled WGS sequence"/>
</dbReference>
<gene>
    <name evidence="3" type="ORF">BO83DRAFT_427209</name>
</gene>
<accession>A0A317VI62</accession>
<dbReference type="RefSeq" id="XP_025387725.1">
    <property type="nucleotide sequence ID" value="XM_025535333.1"/>
</dbReference>
<evidence type="ECO:0000313" key="3">
    <source>
        <dbReference type="EMBL" id="PWY72572.1"/>
    </source>
</evidence>
<dbReference type="VEuPathDB" id="FungiDB:BO83DRAFT_427209"/>
<comment type="caution">
    <text evidence="3">The sequence shown here is derived from an EMBL/GenBank/DDBJ whole genome shotgun (WGS) entry which is preliminary data.</text>
</comment>
<organism evidence="3 4">
    <name type="scientific">Aspergillus eucalypticola (strain CBS 122712 / IBT 29274)</name>
    <dbReference type="NCBI Taxonomy" id="1448314"/>
    <lineage>
        <taxon>Eukaryota</taxon>
        <taxon>Fungi</taxon>
        <taxon>Dikarya</taxon>
        <taxon>Ascomycota</taxon>
        <taxon>Pezizomycotina</taxon>
        <taxon>Eurotiomycetes</taxon>
        <taxon>Eurotiomycetidae</taxon>
        <taxon>Eurotiales</taxon>
        <taxon>Aspergillaceae</taxon>
        <taxon>Aspergillus</taxon>
        <taxon>Aspergillus subgen. Circumdati</taxon>
    </lineage>
</organism>
<dbReference type="CDD" id="cd12148">
    <property type="entry name" value="fungal_TF_MHR"/>
    <property type="match status" value="1"/>
</dbReference>
<name>A0A317VI62_ASPEC</name>
<evidence type="ECO:0008006" key="5">
    <source>
        <dbReference type="Google" id="ProtNLM"/>
    </source>
</evidence>
<evidence type="ECO:0000256" key="2">
    <source>
        <dbReference type="SAM" id="MobiDB-lite"/>
    </source>
</evidence>
<evidence type="ECO:0000256" key="1">
    <source>
        <dbReference type="ARBA" id="ARBA00023242"/>
    </source>
</evidence>
<dbReference type="EMBL" id="MSFU01000013">
    <property type="protein sequence ID" value="PWY72572.1"/>
    <property type="molecule type" value="Genomic_DNA"/>
</dbReference>
<dbReference type="OrthoDB" id="1393670at2759"/>
<evidence type="ECO:0000313" key="4">
    <source>
        <dbReference type="Proteomes" id="UP000246171"/>
    </source>
</evidence>
<reference evidence="3" key="1">
    <citation type="submission" date="2016-12" db="EMBL/GenBank/DDBJ databases">
        <title>The genomes of Aspergillus section Nigri reveals drivers in fungal speciation.</title>
        <authorList>
            <consortium name="DOE Joint Genome Institute"/>
            <person name="Vesth T.C."/>
            <person name="Nybo J."/>
            <person name="Theobald S."/>
            <person name="Brandl J."/>
            <person name="Frisvad J.C."/>
            <person name="Nielsen K.F."/>
            <person name="Lyhne E.K."/>
            <person name="Kogle M.E."/>
            <person name="Kuo A."/>
            <person name="Riley R."/>
            <person name="Clum A."/>
            <person name="Nolan M."/>
            <person name="Lipzen A."/>
            <person name="Salamov A."/>
            <person name="Henrissat B."/>
            <person name="Wiebenga A."/>
            <person name="De vries R.P."/>
            <person name="Grigoriev I.V."/>
            <person name="Mortensen U.H."/>
            <person name="Andersen M.R."/>
            <person name="Baker S.E."/>
        </authorList>
    </citation>
    <scope>NUCLEOTIDE SEQUENCE</scope>
    <source>
        <strain evidence="3">CBS 122712</strain>
    </source>
</reference>
<dbReference type="PANTHER" id="PTHR46910">
    <property type="entry name" value="TRANSCRIPTION FACTOR PDR1"/>
    <property type="match status" value="1"/>
</dbReference>
<feature type="region of interest" description="Disordered" evidence="2">
    <location>
        <begin position="616"/>
        <end position="635"/>
    </location>
</feature>
<sequence>MERQLADLQDQVNVLFRDRSLSGQEMPSMHVASSYNMSLSDRDQSPKRTSRSPSNTTHDKTLDKHSVCSPALSDDSPWKEPKESDTLGLTTPSLNTLPIGSQIIALRKLRQATDIGDLGNSCQPALVPVTLPEFQQFWELWGVFFTEFESYFPCLNQAVIMERFSATLFSRGYGDGVQQIYVGPADCKIIAILLNMLAYAESLTQPAEPCEPQRFPQSYLQGLKLMQHFDKLHDCDLENVLYHTTSSTFLLEMSQHHLALQSTTQGFQIALKIGLNNPALWPDVDSDLVSRQGLWWTLYFLDKRLTQKCGITYFLREDESYVNDAGILNGNMGSRRYHLLQSLVSFSRLWAHIWDAFFSPQAPKLDYWQEMQMTDTRIVLSYRQLPWTLHWKSSMATEYLSLEGQTHTRQRLVIYLRFQTLRLSIRHKPLTSTEYDIERRRTSISICEAITEAIRQYMAISTSLKPFGYMLTTALVECLYHVVPEESCSSPITPRKALRGIVLTTSQLLRTLSRSTAMAYKVYQYLQDILPIHDTVATCHDLSESSVSQNIDQQIPQDCPMLMDMSSEDSRKALGDGLGQDSTTAFTNSGSMPPALELPDFCSIVYSPSELEGLQRQSGMDLGGEGGSRLIGDLL</sequence>
<proteinExistence type="predicted"/>
<dbReference type="GeneID" id="37057295"/>
<dbReference type="GO" id="GO:0003700">
    <property type="term" value="F:DNA-binding transcription factor activity"/>
    <property type="evidence" value="ECO:0007669"/>
    <property type="project" value="InterPro"/>
</dbReference>
<keyword evidence="4" id="KW-1185">Reference proteome</keyword>
<feature type="compositionally biased region" description="Basic and acidic residues" evidence="2">
    <location>
        <begin position="57"/>
        <end position="66"/>
    </location>
</feature>
<dbReference type="PANTHER" id="PTHR46910:SF13">
    <property type="entry name" value="SPECIFIC TRANSCRIPTION FACTOR, PUTATIVE (AFU_ORTHOLOGUE AFUA_4G06190)-RELATED"/>
    <property type="match status" value="1"/>
</dbReference>